<name>A0AAN5CQ63_9BILA</name>
<proteinExistence type="inferred from homology"/>
<keyword evidence="8 10" id="KW-0675">Receptor</keyword>
<dbReference type="Proteomes" id="UP001328107">
    <property type="component" value="Unassembled WGS sequence"/>
</dbReference>
<evidence type="ECO:0000256" key="6">
    <source>
        <dbReference type="ARBA" id="ARBA00023125"/>
    </source>
</evidence>
<evidence type="ECO:0000313" key="14">
    <source>
        <dbReference type="EMBL" id="GMR48542.1"/>
    </source>
</evidence>
<dbReference type="PROSITE" id="PS51030">
    <property type="entry name" value="NUCLEAR_REC_DBD_2"/>
    <property type="match status" value="1"/>
</dbReference>
<dbReference type="Pfam" id="PF00104">
    <property type="entry name" value="Hormone_recep"/>
    <property type="match status" value="1"/>
</dbReference>
<dbReference type="InterPro" id="IPR000536">
    <property type="entry name" value="Nucl_hrmn_rcpt_lig-bd"/>
</dbReference>
<keyword evidence="4 10" id="KW-0862">Zinc</keyword>
<dbReference type="PANTHER" id="PTHR24082:SF283">
    <property type="entry name" value="NUCLEAR HORMONE RECEPTOR HR96"/>
    <property type="match status" value="1"/>
</dbReference>
<keyword evidence="6 10" id="KW-0238">DNA-binding</keyword>
<dbReference type="PROSITE" id="PS51843">
    <property type="entry name" value="NR_LBD"/>
    <property type="match status" value="1"/>
</dbReference>
<feature type="domain" description="NR LBD" evidence="13">
    <location>
        <begin position="361"/>
        <end position="593"/>
    </location>
</feature>
<dbReference type="Gene3D" id="3.30.50.10">
    <property type="entry name" value="Erythroid Transcription Factor GATA-1, subunit A"/>
    <property type="match status" value="1"/>
</dbReference>
<protein>
    <recommendedName>
        <fullName evidence="16">Nuclear receptor</fullName>
    </recommendedName>
</protein>
<dbReference type="InterPro" id="IPR013088">
    <property type="entry name" value="Znf_NHR/GATA"/>
</dbReference>
<dbReference type="PANTHER" id="PTHR24082">
    <property type="entry name" value="NUCLEAR HORMONE RECEPTOR"/>
    <property type="match status" value="1"/>
</dbReference>
<dbReference type="PROSITE" id="PS00031">
    <property type="entry name" value="NUCLEAR_REC_DBD_1"/>
    <property type="match status" value="1"/>
</dbReference>
<comment type="similarity">
    <text evidence="1 10">Belongs to the nuclear hormone receptor family.</text>
</comment>
<feature type="non-terminal residue" evidence="14">
    <location>
        <position position="1"/>
    </location>
</feature>
<evidence type="ECO:0000256" key="7">
    <source>
        <dbReference type="ARBA" id="ARBA00023163"/>
    </source>
</evidence>
<sequence length="595" mass="65965">SLLVTISLHFAWRSIEEMNEGKDFDSPRICTICGAKALGYNFGVISCESCKAFFRRNAFKDEGVQCPFANSCAINEKSRRFCQACRLAKCYKAGMKRDWSSQGKAKKEEDGEEESTAVKKRVREWRPSMAVPPTDPTTQPVAAAAASIQSIFPASPSVSIPLSGMSDQVTIPKEVFMQLIHHAQCKSKMECSCKCSCGFYPPETKLVAKNDKAKASRWKIYEELLQSAVPSQPPPSVMPLISGPLSVPALEAFSPLMNPSLDLFPSVSGMWTPPNLWPESLSHLATPPSHNGMSSSASCYAPSPLVANPSSVQSIPPMDIVATTPQTFDKSPLAPENEDEFSRNFAAIGRNPAVYEKLTVAHRSLLIELLRANECLRMPLADSKKDVYTLIDAVKCAEIAVRRMIMMAKNLKNFNELPNIDQMTLIKGGAMEMMILRGAMIYDPHKGSWKYNLTQGASDSAASLQMEMSLDILKGSEHFLEHQKFLASFDDRIRTNEVLMMVIHAIILFTPDRIGLKDTVAVRTASEQYYDLILRILECEFSSATSREMLTRIESVVKQLKSLNTSMMEVVYGIDSSQLDPLIVEVFDIKPKNSP</sequence>
<evidence type="ECO:0000256" key="2">
    <source>
        <dbReference type="ARBA" id="ARBA00022723"/>
    </source>
</evidence>
<dbReference type="GO" id="GO:0045944">
    <property type="term" value="P:positive regulation of transcription by RNA polymerase II"/>
    <property type="evidence" value="ECO:0007669"/>
    <property type="project" value="TreeGrafter"/>
</dbReference>
<evidence type="ECO:0000256" key="9">
    <source>
        <dbReference type="ARBA" id="ARBA00023242"/>
    </source>
</evidence>
<evidence type="ECO:0008006" key="16">
    <source>
        <dbReference type="Google" id="ProtNLM"/>
    </source>
</evidence>
<comment type="caution">
    <text evidence="14">The sequence shown here is derived from an EMBL/GenBank/DDBJ whole genome shotgun (WGS) entry which is preliminary data.</text>
</comment>
<keyword evidence="5 10" id="KW-0805">Transcription regulation</keyword>
<dbReference type="SUPFAM" id="SSF57716">
    <property type="entry name" value="Glucocorticoid receptor-like (DNA-binding domain)"/>
    <property type="match status" value="1"/>
</dbReference>
<keyword evidence="15" id="KW-1185">Reference proteome</keyword>
<dbReference type="InterPro" id="IPR035500">
    <property type="entry name" value="NHR-like_dom_sf"/>
</dbReference>
<dbReference type="PRINTS" id="PR00047">
    <property type="entry name" value="STROIDFINGER"/>
</dbReference>
<evidence type="ECO:0000313" key="15">
    <source>
        <dbReference type="Proteomes" id="UP001328107"/>
    </source>
</evidence>
<comment type="subcellular location">
    <subcellularLocation>
        <location evidence="10">Nucleus</location>
    </subcellularLocation>
</comment>
<dbReference type="GO" id="GO:0004879">
    <property type="term" value="F:nuclear receptor activity"/>
    <property type="evidence" value="ECO:0007669"/>
    <property type="project" value="TreeGrafter"/>
</dbReference>
<dbReference type="GO" id="GO:0000978">
    <property type="term" value="F:RNA polymerase II cis-regulatory region sequence-specific DNA binding"/>
    <property type="evidence" value="ECO:0007669"/>
    <property type="project" value="TreeGrafter"/>
</dbReference>
<gene>
    <name evidence="14" type="ORF">PMAYCL1PPCAC_18737</name>
</gene>
<reference evidence="15" key="1">
    <citation type="submission" date="2022-10" db="EMBL/GenBank/DDBJ databases">
        <title>Genome assembly of Pristionchus species.</title>
        <authorList>
            <person name="Yoshida K."/>
            <person name="Sommer R.J."/>
        </authorList>
    </citation>
    <scope>NUCLEOTIDE SEQUENCE [LARGE SCALE GENOMIC DNA]</scope>
    <source>
        <strain evidence="15">RS5460</strain>
    </source>
</reference>
<dbReference type="AlphaFoldDB" id="A0AAN5CQ63"/>
<feature type="region of interest" description="Disordered" evidence="11">
    <location>
        <begin position="101"/>
        <end position="120"/>
    </location>
</feature>
<dbReference type="GO" id="GO:0008270">
    <property type="term" value="F:zinc ion binding"/>
    <property type="evidence" value="ECO:0007669"/>
    <property type="project" value="UniProtKB-KW"/>
</dbReference>
<keyword evidence="9 10" id="KW-0539">Nucleus</keyword>
<evidence type="ECO:0000256" key="11">
    <source>
        <dbReference type="SAM" id="MobiDB-lite"/>
    </source>
</evidence>
<evidence type="ECO:0000259" key="13">
    <source>
        <dbReference type="PROSITE" id="PS51843"/>
    </source>
</evidence>
<evidence type="ECO:0000256" key="8">
    <source>
        <dbReference type="ARBA" id="ARBA00023170"/>
    </source>
</evidence>
<dbReference type="SUPFAM" id="SSF48508">
    <property type="entry name" value="Nuclear receptor ligand-binding domain"/>
    <property type="match status" value="1"/>
</dbReference>
<evidence type="ECO:0000256" key="1">
    <source>
        <dbReference type="ARBA" id="ARBA00005993"/>
    </source>
</evidence>
<dbReference type="SMART" id="SM00430">
    <property type="entry name" value="HOLI"/>
    <property type="match status" value="1"/>
</dbReference>
<keyword evidence="7 10" id="KW-0804">Transcription</keyword>
<dbReference type="GO" id="GO:0000122">
    <property type="term" value="P:negative regulation of transcription by RNA polymerase II"/>
    <property type="evidence" value="ECO:0007669"/>
    <property type="project" value="TreeGrafter"/>
</dbReference>
<evidence type="ECO:0000256" key="10">
    <source>
        <dbReference type="RuleBase" id="RU004334"/>
    </source>
</evidence>
<evidence type="ECO:0000256" key="4">
    <source>
        <dbReference type="ARBA" id="ARBA00022833"/>
    </source>
</evidence>
<dbReference type="GO" id="GO:0005634">
    <property type="term" value="C:nucleus"/>
    <property type="evidence" value="ECO:0007669"/>
    <property type="project" value="UniProtKB-SubCell"/>
</dbReference>
<dbReference type="GO" id="GO:0030154">
    <property type="term" value="P:cell differentiation"/>
    <property type="evidence" value="ECO:0007669"/>
    <property type="project" value="TreeGrafter"/>
</dbReference>
<keyword evidence="2 10" id="KW-0479">Metal-binding</keyword>
<dbReference type="Gene3D" id="1.10.565.10">
    <property type="entry name" value="Retinoid X Receptor"/>
    <property type="match status" value="1"/>
</dbReference>
<feature type="domain" description="Nuclear receptor" evidence="12">
    <location>
        <begin position="27"/>
        <end position="102"/>
    </location>
</feature>
<dbReference type="SMART" id="SM00399">
    <property type="entry name" value="ZnF_C4"/>
    <property type="match status" value="1"/>
</dbReference>
<dbReference type="InterPro" id="IPR050234">
    <property type="entry name" value="Nuclear_hormone_rcpt_NR1"/>
</dbReference>
<dbReference type="InterPro" id="IPR001628">
    <property type="entry name" value="Znf_hrmn_rcpt"/>
</dbReference>
<dbReference type="Pfam" id="PF00105">
    <property type="entry name" value="zf-C4"/>
    <property type="match status" value="1"/>
</dbReference>
<keyword evidence="3 10" id="KW-0863">Zinc-finger</keyword>
<evidence type="ECO:0000259" key="12">
    <source>
        <dbReference type="PROSITE" id="PS51030"/>
    </source>
</evidence>
<organism evidence="14 15">
    <name type="scientific">Pristionchus mayeri</name>
    <dbReference type="NCBI Taxonomy" id="1317129"/>
    <lineage>
        <taxon>Eukaryota</taxon>
        <taxon>Metazoa</taxon>
        <taxon>Ecdysozoa</taxon>
        <taxon>Nematoda</taxon>
        <taxon>Chromadorea</taxon>
        <taxon>Rhabditida</taxon>
        <taxon>Rhabditina</taxon>
        <taxon>Diplogasteromorpha</taxon>
        <taxon>Diplogasteroidea</taxon>
        <taxon>Neodiplogasteridae</taxon>
        <taxon>Pristionchus</taxon>
    </lineage>
</organism>
<dbReference type="EMBL" id="BTRK01000004">
    <property type="protein sequence ID" value="GMR48542.1"/>
    <property type="molecule type" value="Genomic_DNA"/>
</dbReference>
<evidence type="ECO:0000256" key="5">
    <source>
        <dbReference type="ARBA" id="ARBA00023015"/>
    </source>
</evidence>
<accession>A0AAN5CQ63</accession>
<evidence type="ECO:0000256" key="3">
    <source>
        <dbReference type="ARBA" id="ARBA00022771"/>
    </source>
</evidence>